<protein>
    <submittedName>
        <fullName evidence="1">Uncharacterized protein</fullName>
    </submittedName>
</protein>
<accession>A0A644WUP4</accession>
<reference evidence="1" key="1">
    <citation type="submission" date="2019-08" db="EMBL/GenBank/DDBJ databases">
        <authorList>
            <person name="Kucharzyk K."/>
            <person name="Murdoch R.W."/>
            <person name="Higgins S."/>
            <person name="Loffler F."/>
        </authorList>
    </citation>
    <scope>NUCLEOTIDE SEQUENCE</scope>
</reference>
<gene>
    <name evidence="1" type="ORF">SDC9_52079</name>
</gene>
<comment type="caution">
    <text evidence="1">The sequence shown here is derived from an EMBL/GenBank/DDBJ whole genome shotgun (WGS) entry which is preliminary data.</text>
</comment>
<dbReference type="AlphaFoldDB" id="A0A644WUP4"/>
<evidence type="ECO:0000313" key="1">
    <source>
        <dbReference type="EMBL" id="MPM05784.1"/>
    </source>
</evidence>
<name>A0A644WUP4_9ZZZZ</name>
<organism evidence="1">
    <name type="scientific">bioreactor metagenome</name>
    <dbReference type="NCBI Taxonomy" id="1076179"/>
    <lineage>
        <taxon>unclassified sequences</taxon>
        <taxon>metagenomes</taxon>
        <taxon>ecological metagenomes</taxon>
    </lineage>
</organism>
<dbReference type="EMBL" id="VSSQ01001165">
    <property type="protein sequence ID" value="MPM05784.1"/>
    <property type="molecule type" value="Genomic_DNA"/>
</dbReference>
<sequence length="186" mass="21293">MFILFKLYAMHANVHSPFAFFIPRRRNRLHFKTSFMIPKTGTTTLFRFPYSGLPSGVFSLAFMRSIEFSTARPKLSTVGLDFPTLSSQNSTSQPGRPLRLFCRGRHFLAFPASFNKRHVVLFSSDGDTQFDSPLLVLAGICLDLRPVRTDASHFPQSHLPRHFQDAHKVLRDPFVEGRKTTERLFS</sequence>
<proteinExistence type="predicted"/>